<evidence type="ECO:0000313" key="3">
    <source>
        <dbReference type="Proteomes" id="UP000613580"/>
    </source>
</evidence>
<organism evidence="2 3">
    <name type="scientific">Mycena chlorophos</name>
    <name type="common">Agaric fungus</name>
    <name type="synonym">Agaricus chlorophos</name>
    <dbReference type="NCBI Taxonomy" id="658473"/>
    <lineage>
        <taxon>Eukaryota</taxon>
        <taxon>Fungi</taxon>
        <taxon>Dikarya</taxon>
        <taxon>Basidiomycota</taxon>
        <taxon>Agaricomycotina</taxon>
        <taxon>Agaricomycetes</taxon>
        <taxon>Agaricomycetidae</taxon>
        <taxon>Agaricales</taxon>
        <taxon>Marasmiineae</taxon>
        <taxon>Mycenaceae</taxon>
        <taxon>Mycena</taxon>
    </lineage>
</organism>
<dbReference type="AlphaFoldDB" id="A0A8H6S8P5"/>
<dbReference type="Pfam" id="PF12937">
    <property type="entry name" value="F-box-like"/>
    <property type="match status" value="1"/>
</dbReference>
<evidence type="ECO:0000313" key="2">
    <source>
        <dbReference type="EMBL" id="KAF7294191.1"/>
    </source>
</evidence>
<feature type="domain" description="F-box" evidence="1">
    <location>
        <begin position="47"/>
        <end position="99"/>
    </location>
</feature>
<accession>A0A8H6S8P5</accession>
<dbReference type="Proteomes" id="UP000613580">
    <property type="component" value="Unassembled WGS sequence"/>
</dbReference>
<comment type="caution">
    <text evidence="2">The sequence shown here is derived from an EMBL/GenBank/DDBJ whole genome shotgun (WGS) entry which is preliminary data.</text>
</comment>
<evidence type="ECO:0000259" key="1">
    <source>
        <dbReference type="Pfam" id="PF12937"/>
    </source>
</evidence>
<proteinExistence type="predicted"/>
<gene>
    <name evidence="2" type="ORF">HMN09_01147500</name>
</gene>
<protein>
    <recommendedName>
        <fullName evidence="1">F-box domain-containing protein</fullName>
    </recommendedName>
</protein>
<name>A0A8H6S8P5_MYCCL</name>
<dbReference type="Gene3D" id="1.20.1280.50">
    <property type="match status" value="1"/>
</dbReference>
<dbReference type="InterPro" id="IPR036047">
    <property type="entry name" value="F-box-like_dom_sf"/>
</dbReference>
<dbReference type="SUPFAM" id="SSF81383">
    <property type="entry name" value="F-box domain"/>
    <property type="match status" value="1"/>
</dbReference>
<dbReference type="OrthoDB" id="3000663at2759"/>
<dbReference type="InterPro" id="IPR001810">
    <property type="entry name" value="F-box_dom"/>
</dbReference>
<sequence>MVTAVLRAKIDDLTREIGRQLQVLHDLEASKRALQAELARVAVFPVWTLPPELLSEVFVHCLNEDAWLDPEDAPLVLMRVCRLWAQVAAATPALWRALRLCLGDWDDDELLGIMQTWFCSGRKTPLKVILAGDLSQVDLPTFMATLQRYAPYIWSLTIDLTARNLLLLQPYSLEMSQLRELEITVEDDEDDGQYADPVELRDVFVGTSQLVKVNVDQILPSSITLPWTQITTFQCFDYFLDEVLEVLCLIPTLLSLEVTLGIEYNRDPSREKVTHTHLKNLIVMEQERLERRDTPHLLHFLTLPNLESLKTEEMEESTLRFFMQRSGYPPFKSMQVNLVGLPYQCHGVCKSILPHLAGLDDLSLSCPSLPFAQAFFSGLAVRQSFVPRLKRLAIAYDELTISSQQALVSMLELFGQAVGDRNLLSQIAPVERLTAVSFTVKLSELATLRIPESSLVYYKRLIDDGVEVHVGTAQESLL</sequence>
<dbReference type="EMBL" id="JACAZE010000019">
    <property type="protein sequence ID" value="KAF7294191.1"/>
    <property type="molecule type" value="Genomic_DNA"/>
</dbReference>
<reference evidence="2" key="1">
    <citation type="submission" date="2020-05" db="EMBL/GenBank/DDBJ databases">
        <title>Mycena genomes resolve the evolution of fungal bioluminescence.</title>
        <authorList>
            <person name="Tsai I.J."/>
        </authorList>
    </citation>
    <scope>NUCLEOTIDE SEQUENCE</scope>
    <source>
        <strain evidence="2">110903Hualien_Pintung</strain>
    </source>
</reference>
<keyword evidence="3" id="KW-1185">Reference proteome</keyword>